<accession>A0A533QIR0</accession>
<comment type="catalytic activity">
    <reaction evidence="10">
        <text>di-trans,octa-cis-undecaprenyl diphospho-N-acetyl-alpha-D-muramoyl-L-alanyl-D-glutamyl-meso-2,6-diaminopimeloyl-D-alanyl-D-alanine + UDP-N-acetyl-alpha-D-glucosamine = di-trans,octa-cis-undecaprenyl diphospho-[N-acetyl-alpha-D-glucosaminyl-(1-&gt;4)]-N-acetyl-alpha-D-muramoyl-L-alanyl-D-glutamyl-meso-2,6-diaminopimeloyl-D-alanyl-D-alanine + UDP + H(+)</text>
        <dbReference type="Rhea" id="RHEA:31227"/>
        <dbReference type="ChEBI" id="CHEBI:15378"/>
        <dbReference type="ChEBI" id="CHEBI:57705"/>
        <dbReference type="ChEBI" id="CHEBI:58223"/>
        <dbReference type="ChEBI" id="CHEBI:61387"/>
        <dbReference type="ChEBI" id="CHEBI:61388"/>
        <dbReference type="EC" id="2.4.1.227"/>
    </reaction>
</comment>
<feature type="binding site" evidence="10">
    <location>
        <position position="123"/>
    </location>
    <ligand>
        <name>UDP-N-acetyl-alpha-D-glucosamine</name>
        <dbReference type="ChEBI" id="CHEBI:57705"/>
    </ligand>
</feature>
<dbReference type="AlphaFoldDB" id="A0A533QIR0"/>
<feature type="binding site" evidence="10">
    <location>
        <begin position="10"/>
        <end position="12"/>
    </location>
    <ligand>
        <name>UDP-N-acetyl-alpha-D-glucosamine</name>
        <dbReference type="ChEBI" id="CHEBI:57705"/>
    </ligand>
</feature>
<dbReference type="InterPro" id="IPR007235">
    <property type="entry name" value="Glyco_trans_28_C"/>
</dbReference>
<dbReference type="NCBIfam" id="TIGR01133">
    <property type="entry name" value="murG"/>
    <property type="match status" value="1"/>
</dbReference>
<dbReference type="GO" id="GO:0008360">
    <property type="term" value="P:regulation of cell shape"/>
    <property type="evidence" value="ECO:0007669"/>
    <property type="project" value="UniProtKB-KW"/>
</dbReference>
<keyword evidence="7 10" id="KW-0472">Membrane</keyword>
<dbReference type="InterPro" id="IPR004276">
    <property type="entry name" value="GlycoTrans_28_N"/>
</dbReference>
<dbReference type="Gene3D" id="3.40.50.2000">
    <property type="entry name" value="Glycogen Phosphorylase B"/>
    <property type="match status" value="2"/>
</dbReference>
<evidence type="ECO:0000256" key="8">
    <source>
        <dbReference type="ARBA" id="ARBA00023306"/>
    </source>
</evidence>
<dbReference type="HAMAP" id="MF_00033">
    <property type="entry name" value="MurG"/>
    <property type="match status" value="1"/>
</dbReference>
<dbReference type="GO" id="GO:0005886">
    <property type="term" value="C:plasma membrane"/>
    <property type="evidence" value="ECO:0007669"/>
    <property type="project" value="UniProtKB-SubCell"/>
</dbReference>
<evidence type="ECO:0000313" key="14">
    <source>
        <dbReference type="Proteomes" id="UP000319783"/>
    </source>
</evidence>
<dbReference type="CDD" id="cd03785">
    <property type="entry name" value="GT28_MurG"/>
    <property type="match status" value="1"/>
</dbReference>
<keyword evidence="4 10" id="KW-0808">Transferase</keyword>
<dbReference type="GO" id="GO:0005975">
    <property type="term" value="P:carbohydrate metabolic process"/>
    <property type="evidence" value="ECO:0007669"/>
    <property type="project" value="InterPro"/>
</dbReference>
<dbReference type="GO" id="GO:0071555">
    <property type="term" value="P:cell wall organization"/>
    <property type="evidence" value="ECO:0007669"/>
    <property type="project" value="UniProtKB-KW"/>
</dbReference>
<feature type="domain" description="Glycosyl transferase family 28 C-terminal" evidence="12">
    <location>
        <begin position="188"/>
        <end position="340"/>
    </location>
</feature>
<dbReference type="EMBL" id="SULG01000016">
    <property type="protein sequence ID" value="TLD42591.1"/>
    <property type="molecule type" value="Genomic_DNA"/>
</dbReference>
<name>A0A533QIR0_9BACT</name>
<comment type="function">
    <text evidence="10">Cell wall formation. Catalyzes the transfer of a GlcNAc subunit on undecaprenyl-pyrophosphoryl-MurNAc-pentapeptide (lipid intermediate I) to form undecaprenyl-pyrophosphoryl-MurNAc-(pentapeptide)GlcNAc (lipid intermediate II).</text>
</comment>
<protein>
    <recommendedName>
        <fullName evidence="10">UDP-N-acetylglucosamine--N-acetylmuramyl-(pentapeptide) pyrophosphoryl-undecaprenol N-acetylglucosamine transferase</fullName>
        <ecNumber evidence="10">2.4.1.227</ecNumber>
    </recommendedName>
    <alternativeName>
        <fullName evidence="10">Undecaprenyl-PP-MurNAc-pentapeptide-UDPGlcNAc GlcNAc transferase</fullName>
    </alternativeName>
</protein>
<dbReference type="InterPro" id="IPR006009">
    <property type="entry name" value="GlcNAc_MurG"/>
</dbReference>
<comment type="similarity">
    <text evidence="10">Belongs to the glycosyltransferase 28 family. MurG subfamily.</text>
</comment>
<sequence>MKVIFAGGGTGGHLMVGLSTAEEIRFRFHDAKIVFFGTGKEFEKRCVEQRGFQFRQMSAKEWKKSWKHIFTFAGALFTGVVESLIEMKKLKPDIVIGLGGYASAAPIIAAKLLSIPSVLLEQNVIPGRANRFLSRWVDEIYCHWRGSVKWFSKAKVVRVTGTPIRKDILYSKKMCSSEKFGLSHSKKTLLITGGSQGAQAINEVILRCLPRLELLSNELQIIHCTGEYSYKTVKAAYEQTKIDAFVCSFLDDMGSALTMADLIVCRAGATTIAEITAIGIPAILIPYPYAADNHQYWNAMELVSNGGGYLLQQFDLTPEKLIELITDLLHNKEKYDRMKMFNKGMGIPNATVCVVDNICRVISLKSAEFILTIG</sequence>
<comment type="caution">
    <text evidence="13">The sequence shown here is derived from an EMBL/GenBank/DDBJ whole genome shotgun (WGS) entry which is preliminary data.</text>
</comment>
<reference evidence="13 14" key="1">
    <citation type="submission" date="2019-04" db="EMBL/GenBank/DDBJ databases">
        <title>Genome of a novel bacterium Candidatus Jettenia ecosi reconstructed from metagenome of an anammox bioreactor.</title>
        <authorList>
            <person name="Mardanov A.V."/>
            <person name="Beletsky A.V."/>
            <person name="Ravin N.V."/>
            <person name="Botchkova E.A."/>
            <person name="Litti Y.V."/>
            <person name="Nozhevnikova A.N."/>
        </authorList>
    </citation>
    <scope>NUCLEOTIDE SEQUENCE [LARGE SCALE GENOMIC DNA]</scope>
    <source>
        <strain evidence="13">J2</strain>
    </source>
</reference>
<feature type="binding site" evidence="10">
    <location>
        <position position="295"/>
    </location>
    <ligand>
        <name>UDP-N-acetyl-alpha-D-glucosamine</name>
        <dbReference type="ChEBI" id="CHEBI:57705"/>
    </ligand>
</feature>
<dbReference type="GO" id="GO:0051301">
    <property type="term" value="P:cell division"/>
    <property type="evidence" value="ECO:0007669"/>
    <property type="project" value="UniProtKB-KW"/>
</dbReference>
<evidence type="ECO:0000313" key="13">
    <source>
        <dbReference type="EMBL" id="TLD42591.1"/>
    </source>
</evidence>
<dbReference type="Pfam" id="PF03033">
    <property type="entry name" value="Glyco_transf_28"/>
    <property type="match status" value="1"/>
</dbReference>
<keyword evidence="6 10" id="KW-0573">Peptidoglycan synthesis</keyword>
<evidence type="ECO:0000259" key="11">
    <source>
        <dbReference type="Pfam" id="PF03033"/>
    </source>
</evidence>
<dbReference type="Proteomes" id="UP000319783">
    <property type="component" value="Unassembled WGS sequence"/>
</dbReference>
<evidence type="ECO:0000256" key="1">
    <source>
        <dbReference type="ARBA" id="ARBA00022475"/>
    </source>
</evidence>
<dbReference type="EC" id="2.4.1.227" evidence="10"/>
<feature type="domain" description="Glycosyltransferase family 28 N-terminal" evidence="11">
    <location>
        <begin position="3"/>
        <end position="141"/>
    </location>
</feature>
<feature type="binding site" evidence="10">
    <location>
        <position position="165"/>
    </location>
    <ligand>
        <name>UDP-N-acetyl-alpha-D-glucosamine</name>
        <dbReference type="ChEBI" id="CHEBI:57705"/>
    </ligand>
</feature>
<dbReference type="GO" id="GO:0050511">
    <property type="term" value="F:undecaprenyldiphospho-muramoylpentapeptide beta-N-acetylglucosaminyltransferase activity"/>
    <property type="evidence" value="ECO:0007669"/>
    <property type="project" value="UniProtKB-UniRule"/>
</dbReference>
<evidence type="ECO:0000256" key="9">
    <source>
        <dbReference type="ARBA" id="ARBA00023316"/>
    </source>
</evidence>
<evidence type="ECO:0000256" key="6">
    <source>
        <dbReference type="ARBA" id="ARBA00022984"/>
    </source>
</evidence>
<keyword evidence="3 10" id="KW-0328">Glycosyltransferase</keyword>
<feature type="binding site" evidence="10">
    <location>
        <position position="195"/>
    </location>
    <ligand>
        <name>UDP-N-acetyl-alpha-D-glucosamine</name>
        <dbReference type="ChEBI" id="CHEBI:57705"/>
    </ligand>
</feature>
<keyword evidence="5 10" id="KW-0133">Cell shape</keyword>
<evidence type="ECO:0000256" key="2">
    <source>
        <dbReference type="ARBA" id="ARBA00022618"/>
    </source>
</evidence>
<evidence type="ECO:0000256" key="7">
    <source>
        <dbReference type="ARBA" id="ARBA00023136"/>
    </source>
</evidence>
<evidence type="ECO:0000256" key="3">
    <source>
        <dbReference type="ARBA" id="ARBA00022676"/>
    </source>
</evidence>
<keyword evidence="9 10" id="KW-0961">Cell wall biogenesis/degradation</keyword>
<comment type="pathway">
    <text evidence="10">Cell wall biogenesis; peptidoglycan biosynthesis.</text>
</comment>
<dbReference type="PANTHER" id="PTHR21015:SF22">
    <property type="entry name" value="GLYCOSYLTRANSFERASE"/>
    <property type="match status" value="1"/>
</dbReference>
<evidence type="ECO:0000256" key="10">
    <source>
        <dbReference type="HAMAP-Rule" id="MF_00033"/>
    </source>
</evidence>
<gene>
    <name evidence="10" type="primary">murG</name>
    <name evidence="13" type="ORF">JETT_1045</name>
</gene>
<organism evidence="13 14">
    <name type="scientific">Candidatus Jettenia ecosi</name>
    <dbReference type="NCBI Taxonomy" id="2494326"/>
    <lineage>
        <taxon>Bacteria</taxon>
        <taxon>Pseudomonadati</taxon>
        <taxon>Planctomycetota</taxon>
        <taxon>Candidatus Brocadiia</taxon>
        <taxon>Candidatus Brocadiales</taxon>
        <taxon>Candidatus Brocadiaceae</taxon>
        <taxon>Candidatus Jettenia</taxon>
    </lineage>
</organism>
<dbReference type="Pfam" id="PF04101">
    <property type="entry name" value="Glyco_tran_28_C"/>
    <property type="match status" value="1"/>
</dbReference>
<dbReference type="SUPFAM" id="SSF53756">
    <property type="entry name" value="UDP-Glycosyltransferase/glycogen phosphorylase"/>
    <property type="match status" value="1"/>
</dbReference>
<dbReference type="PANTHER" id="PTHR21015">
    <property type="entry name" value="UDP-N-ACETYLGLUCOSAMINE--N-ACETYLMURAMYL-(PENTAPEPTIDE) PYROPHOSPHORYL-UNDECAPRENOL N-ACETYLGLUCOSAMINE TRANSFERASE 1"/>
    <property type="match status" value="1"/>
</dbReference>
<evidence type="ECO:0000256" key="4">
    <source>
        <dbReference type="ARBA" id="ARBA00022679"/>
    </source>
</evidence>
<keyword evidence="1 10" id="KW-1003">Cell membrane</keyword>
<dbReference type="GO" id="GO:0051991">
    <property type="term" value="F:UDP-N-acetyl-D-glucosamine:N-acetylmuramoyl-L-alanyl-D-glutamyl-meso-2,6-diaminopimelyl-D-alanyl-D-alanine-diphosphoundecaprenol 4-beta-N-acetylglucosaminlytransferase activity"/>
    <property type="evidence" value="ECO:0007669"/>
    <property type="project" value="RHEA"/>
</dbReference>
<evidence type="ECO:0000256" key="5">
    <source>
        <dbReference type="ARBA" id="ARBA00022960"/>
    </source>
</evidence>
<comment type="subcellular location">
    <subcellularLocation>
        <location evidence="10">Cell membrane</location>
        <topology evidence="10">Peripheral membrane protein</topology>
        <orientation evidence="10">Cytoplasmic side</orientation>
    </subcellularLocation>
</comment>
<dbReference type="GO" id="GO:0009252">
    <property type="term" value="P:peptidoglycan biosynthetic process"/>
    <property type="evidence" value="ECO:0007669"/>
    <property type="project" value="UniProtKB-UniRule"/>
</dbReference>
<dbReference type="UniPathway" id="UPA00219"/>
<comment type="caution">
    <text evidence="10">Lacks conserved residue(s) required for the propagation of feature annotation.</text>
</comment>
<keyword evidence="8 10" id="KW-0131">Cell cycle</keyword>
<keyword evidence="2 10" id="KW-0132">Cell division</keyword>
<evidence type="ECO:0000259" key="12">
    <source>
        <dbReference type="Pfam" id="PF04101"/>
    </source>
</evidence>
<proteinExistence type="inferred from homology"/>